<keyword evidence="2" id="KW-1185">Reference proteome</keyword>
<protein>
    <submittedName>
        <fullName evidence="1">Uncharacterized protein</fullName>
    </submittedName>
</protein>
<organism evidence="1 2">
    <name type="scientific">Neolecta irregularis (strain DAH-3)</name>
    <dbReference type="NCBI Taxonomy" id="1198029"/>
    <lineage>
        <taxon>Eukaryota</taxon>
        <taxon>Fungi</taxon>
        <taxon>Dikarya</taxon>
        <taxon>Ascomycota</taxon>
        <taxon>Taphrinomycotina</taxon>
        <taxon>Neolectales</taxon>
        <taxon>Neolectaceae</taxon>
        <taxon>Neolecta</taxon>
    </lineage>
</organism>
<evidence type="ECO:0000313" key="1">
    <source>
        <dbReference type="EMBL" id="OLL22534.1"/>
    </source>
</evidence>
<dbReference type="AlphaFoldDB" id="A0A1U7LIR1"/>
<reference evidence="1 2" key="1">
    <citation type="submission" date="2016-04" db="EMBL/GenBank/DDBJ databases">
        <title>Evolutionary innovation and constraint leading to complex multicellularity in the Ascomycota.</title>
        <authorList>
            <person name="Cisse O."/>
            <person name="Nguyen A."/>
            <person name="Hewitt D.A."/>
            <person name="Jedd G."/>
            <person name="Stajich J.E."/>
        </authorList>
    </citation>
    <scope>NUCLEOTIDE SEQUENCE [LARGE SCALE GENOMIC DNA]</scope>
    <source>
        <strain evidence="1 2">DAH-3</strain>
    </source>
</reference>
<comment type="caution">
    <text evidence="1">The sequence shown here is derived from an EMBL/GenBank/DDBJ whole genome shotgun (WGS) entry which is preliminary data.</text>
</comment>
<evidence type="ECO:0000313" key="2">
    <source>
        <dbReference type="Proteomes" id="UP000186594"/>
    </source>
</evidence>
<sequence>MGDKTPRKDFFLPAIAIAFLTYSICKMKPTCIILSVLFVGGDGLPANDKVKRDLLSFGDIFTKIGAHLGVVVECVGMSDIDAMKTCGEKWAKYPQMSATDRRVMEETEIDKDIKEVFSSLFS</sequence>
<name>A0A1U7LIR1_NEOID</name>
<dbReference type="Proteomes" id="UP000186594">
    <property type="component" value="Unassembled WGS sequence"/>
</dbReference>
<accession>A0A1U7LIR1</accession>
<proteinExistence type="predicted"/>
<dbReference type="EMBL" id="LXFE01003083">
    <property type="protein sequence ID" value="OLL22534.1"/>
    <property type="molecule type" value="Genomic_DNA"/>
</dbReference>
<gene>
    <name evidence="1" type="ORF">NEOLI_002594</name>
</gene>